<dbReference type="PANTHER" id="PTHR43785">
    <property type="entry name" value="GAMMA-GLUTAMYLPUTRESCINE SYNTHETASE"/>
    <property type="match status" value="1"/>
</dbReference>
<accession>A0A9P8VKK8</accession>
<dbReference type="Gene3D" id="3.30.590.10">
    <property type="entry name" value="Glutamine synthetase/guanido kinase, catalytic domain"/>
    <property type="match status" value="1"/>
</dbReference>
<dbReference type="GO" id="GO:0005524">
    <property type="term" value="F:ATP binding"/>
    <property type="evidence" value="ECO:0007669"/>
    <property type="project" value="UniProtKB-KW"/>
</dbReference>
<dbReference type="AlphaFoldDB" id="A0A9P8VKK8"/>
<dbReference type="InterPro" id="IPR008146">
    <property type="entry name" value="Gln_synth_cat_dom"/>
</dbReference>
<dbReference type="PANTHER" id="PTHR43785:SF12">
    <property type="entry name" value="TYPE-1 GLUTAMINE SYNTHETASE 2"/>
    <property type="match status" value="1"/>
</dbReference>
<dbReference type="InterPro" id="IPR036651">
    <property type="entry name" value="Gln_synt_N_sf"/>
</dbReference>
<dbReference type="EMBL" id="JAGSXJ010000002">
    <property type="protein sequence ID" value="KAH6695364.1"/>
    <property type="molecule type" value="Genomic_DNA"/>
</dbReference>
<keyword evidence="4" id="KW-0547">Nucleotide-binding</keyword>
<dbReference type="OrthoDB" id="77835at2759"/>
<name>A0A9P8VKK8_9PEZI</name>
<dbReference type="SUPFAM" id="SSF55931">
    <property type="entry name" value="Glutamine synthetase/guanido kinase"/>
    <property type="match status" value="1"/>
</dbReference>
<proteinExistence type="inferred from homology"/>
<dbReference type="InterPro" id="IPR014746">
    <property type="entry name" value="Gln_synth/guanido_kin_cat_dom"/>
</dbReference>
<evidence type="ECO:0000259" key="8">
    <source>
        <dbReference type="PROSITE" id="PS51986"/>
    </source>
</evidence>
<comment type="similarity">
    <text evidence="1 6 7">Belongs to the glutamine synthetase family.</text>
</comment>
<protein>
    <recommendedName>
        <fullName evidence="2">Glutamine synthetase</fullName>
    </recommendedName>
</protein>
<dbReference type="PROSITE" id="PS51987">
    <property type="entry name" value="GS_CATALYTIC"/>
    <property type="match status" value="1"/>
</dbReference>
<evidence type="ECO:0000256" key="4">
    <source>
        <dbReference type="ARBA" id="ARBA00022741"/>
    </source>
</evidence>
<gene>
    <name evidence="10" type="ORF">F5X68DRAFT_243925</name>
</gene>
<dbReference type="PROSITE" id="PS51986">
    <property type="entry name" value="GS_BETA_GRASP"/>
    <property type="match status" value="1"/>
</dbReference>
<comment type="caution">
    <text evidence="10">The sequence shown here is derived from an EMBL/GenBank/DDBJ whole genome shotgun (WGS) entry which is preliminary data.</text>
</comment>
<dbReference type="InterPro" id="IPR008147">
    <property type="entry name" value="Gln_synt_N"/>
</dbReference>
<evidence type="ECO:0000256" key="6">
    <source>
        <dbReference type="PROSITE-ProRule" id="PRU01330"/>
    </source>
</evidence>
<evidence type="ECO:0000256" key="3">
    <source>
        <dbReference type="ARBA" id="ARBA00022598"/>
    </source>
</evidence>
<keyword evidence="5" id="KW-0067">ATP-binding</keyword>
<dbReference type="GO" id="GO:0004356">
    <property type="term" value="F:glutamine synthetase activity"/>
    <property type="evidence" value="ECO:0007669"/>
    <property type="project" value="InterPro"/>
</dbReference>
<organism evidence="10 11">
    <name type="scientific">Plectosphaerella plurivora</name>
    <dbReference type="NCBI Taxonomy" id="936078"/>
    <lineage>
        <taxon>Eukaryota</taxon>
        <taxon>Fungi</taxon>
        <taxon>Dikarya</taxon>
        <taxon>Ascomycota</taxon>
        <taxon>Pezizomycotina</taxon>
        <taxon>Sordariomycetes</taxon>
        <taxon>Hypocreomycetidae</taxon>
        <taxon>Glomerellales</taxon>
        <taxon>Plectosphaerellaceae</taxon>
        <taxon>Plectosphaerella</taxon>
    </lineage>
</organism>
<evidence type="ECO:0000259" key="9">
    <source>
        <dbReference type="PROSITE" id="PS51987"/>
    </source>
</evidence>
<dbReference type="Pfam" id="PF00120">
    <property type="entry name" value="Gln-synt_C"/>
    <property type="match status" value="1"/>
</dbReference>
<keyword evidence="11" id="KW-1185">Reference proteome</keyword>
<dbReference type="FunFam" id="3.30.590.10:FF:000005">
    <property type="entry name" value="Probable glutamine synthetase"/>
    <property type="match status" value="1"/>
</dbReference>
<sequence>MTILTPANVADVLKNDTKVKVAGVDADGVLRGKIMIKSKFLSSVETGFGFSSAVFGWDMHDMLYQGGVDCAAKNGTYADFTAYPDLSSFRRLPWEDDVPFFLLAFYSEGKPVAACPRGLLKGLTERLAQNSYKALAGVELEFVNFQTPSEDGYSASANPRPNLAAFLSKNPPSAVRPLTGGMFGYSITRPMASKDYFYDIYSTAEKFRCDVEGWHTESGPGVYEAALAVRDVAEIADRVSLFKLLTRCVGIQHGATPCFMAKPLYGMPGSSGHIHLSLTDSAGKNLFARDEPNPSPLWPDLENVSDMGYHFLAGILDALPDIMPLLAPTVNSYKRFVENFWAPVWLTWGLEDRMASIRLIAPPTCKPGATRLEIRTPGADVHPHYALSALFLAGLRGVEEKLEVKVAPASARKPEDGRPEMLANSLEKALARFVAKESVARKLLGEEFVEFYAASREHELRQWREAVTDWEFKRYIETV</sequence>
<feature type="domain" description="GS beta-grasp" evidence="8">
    <location>
        <begin position="14"/>
        <end position="110"/>
    </location>
</feature>
<reference evidence="10" key="1">
    <citation type="journal article" date="2021" name="Nat. Commun.">
        <title>Genetic determinants of endophytism in the Arabidopsis root mycobiome.</title>
        <authorList>
            <person name="Mesny F."/>
            <person name="Miyauchi S."/>
            <person name="Thiergart T."/>
            <person name="Pickel B."/>
            <person name="Atanasova L."/>
            <person name="Karlsson M."/>
            <person name="Huettel B."/>
            <person name="Barry K.W."/>
            <person name="Haridas S."/>
            <person name="Chen C."/>
            <person name="Bauer D."/>
            <person name="Andreopoulos W."/>
            <person name="Pangilinan J."/>
            <person name="LaButti K."/>
            <person name="Riley R."/>
            <person name="Lipzen A."/>
            <person name="Clum A."/>
            <person name="Drula E."/>
            <person name="Henrissat B."/>
            <person name="Kohler A."/>
            <person name="Grigoriev I.V."/>
            <person name="Martin F.M."/>
            <person name="Hacquard S."/>
        </authorList>
    </citation>
    <scope>NUCLEOTIDE SEQUENCE</scope>
    <source>
        <strain evidence="10">MPI-SDFR-AT-0117</strain>
    </source>
</reference>
<dbReference type="SUPFAM" id="SSF54368">
    <property type="entry name" value="Glutamine synthetase, N-terminal domain"/>
    <property type="match status" value="1"/>
</dbReference>
<evidence type="ECO:0000313" key="11">
    <source>
        <dbReference type="Proteomes" id="UP000770015"/>
    </source>
</evidence>
<feature type="domain" description="GS catalytic" evidence="9">
    <location>
        <begin position="116"/>
        <end position="479"/>
    </location>
</feature>
<evidence type="ECO:0000256" key="2">
    <source>
        <dbReference type="ARBA" id="ARBA00021364"/>
    </source>
</evidence>
<dbReference type="Gene3D" id="3.10.20.70">
    <property type="entry name" value="Glutamine synthetase, N-terminal domain"/>
    <property type="match status" value="1"/>
</dbReference>
<evidence type="ECO:0000256" key="5">
    <source>
        <dbReference type="ARBA" id="ARBA00022840"/>
    </source>
</evidence>
<dbReference type="GO" id="GO:0006542">
    <property type="term" value="P:glutamine biosynthetic process"/>
    <property type="evidence" value="ECO:0007669"/>
    <property type="project" value="InterPro"/>
</dbReference>
<evidence type="ECO:0000256" key="7">
    <source>
        <dbReference type="RuleBase" id="RU000384"/>
    </source>
</evidence>
<dbReference type="GO" id="GO:0006576">
    <property type="term" value="P:biogenic amine metabolic process"/>
    <property type="evidence" value="ECO:0007669"/>
    <property type="project" value="UniProtKB-ARBA"/>
</dbReference>
<dbReference type="SMART" id="SM01230">
    <property type="entry name" value="Gln-synt_C"/>
    <property type="match status" value="1"/>
</dbReference>
<keyword evidence="3" id="KW-0436">Ligase</keyword>
<evidence type="ECO:0000256" key="1">
    <source>
        <dbReference type="ARBA" id="ARBA00009897"/>
    </source>
</evidence>
<dbReference type="Proteomes" id="UP000770015">
    <property type="component" value="Unassembled WGS sequence"/>
</dbReference>
<evidence type="ECO:0000313" key="10">
    <source>
        <dbReference type="EMBL" id="KAH6695364.1"/>
    </source>
</evidence>